<feature type="domain" description="NADP-dependent oxidoreductase" evidence="2">
    <location>
        <begin position="76"/>
        <end position="370"/>
    </location>
</feature>
<evidence type="ECO:0000313" key="4">
    <source>
        <dbReference type="Proteomes" id="UP000784286"/>
    </source>
</evidence>
<dbReference type="GO" id="GO:0005737">
    <property type="term" value="C:cytoplasm"/>
    <property type="evidence" value="ECO:0007669"/>
    <property type="project" value="TreeGrafter"/>
</dbReference>
<proteinExistence type="predicted"/>
<dbReference type="AlphaFoldDB" id="A0A948TP51"/>
<dbReference type="Proteomes" id="UP000784286">
    <property type="component" value="Unassembled WGS sequence"/>
</dbReference>
<organism evidence="3 4">
    <name type="scientific">Candidatus Phocaeicola excrementipullorum</name>
    <dbReference type="NCBI Taxonomy" id="2838731"/>
    <lineage>
        <taxon>Bacteria</taxon>
        <taxon>Pseudomonadati</taxon>
        <taxon>Bacteroidota</taxon>
        <taxon>Bacteroidia</taxon>
        <taxon>Bacteroidales</taxon>
        <taxon>Bacteroidaceae</taxon>
        <taxon>Phocaeicola</taxon>
    </lineage>
</organism>
<dbReference type="InterPro" id="IPR023210">
    <property type="entry name" value="NADP_OxRdtase_dom"/>
</dbReference>
<evidence type="ECO:0000259" key="2">
    <source>
        <dbReference type="Pfam" id="PF00248"/>
    </source>
</evidence>
<dbReference type="InterPro" id="IPR050791">
    <property type="entry name" value="Aldo-Keto_reductase"/>
</dbReference>
<dbReference type="PANTHER" id="PTHR43625">
    <property type="entry name" value="AFLATOXIN B1 ALDEHYDE REDUCTASE"/>
    <property type="match status" value="1"/>
</dbReference>
<accession>A0A948TP51</accession>
<gene>
    <name evidence="3" type="ORF">H9928_09790</name>
</gene>
<dbReference type="InterPro" id="IPR006311">
    <property type="entry name" value="TAT_signal"/>
</dbReference>
<reference evidence="3" key="1">
    <citation type="journal article" date="2021" name="PeerJ">
        <title>Extensive microbial diversity within the chicken gut microbiome revealed by metagenomics and culture.</title>
        <authorList>
            <person name="Gilroy R."/>
            <person name="Ravi A."/>
            <person name="Getino M."/>
            <person name="Pursley I."/>
            <person name="Horton D.L."/>
            <person name="Alikhan N.F."/>
            <person name="Baker D."/>
            <person name="Gharbi K."/>
            <person name="Hall N."/>
            <person name="Watson M."/>
            <person name="Adriaenssens E.M."/>
            <person name="Foster-Nyarko E."/>
            <person name="Jarju S."/>
            <person name="Secka A."/>
            <person name="Antonio M."/>
            <person name="Oren A."/>
            <person name="Chaudhuri R.R."/>
            <person name="La Ragione R."/>
            <person name="Hildebrand F."/>
            <person name="Pallen M.J."/>
        </authorList>
    </citation>
    <scope>NUCLEOTIDE SEQUENCE</scope>
    <source>
        <strain evidence="3">8470</strain>
    </source>
</reference>
<comment type="caution">
    <text evidence="3">The sequence shown here is derived from an EMBL/GenBank/DDBJ whole genome shotgun (WGS) entry which is preliminary data.</text>
</comment>
<sequence length="391" mass="43079">MGNLNNKEGFSRRGFLKTAAVVSAALAVSPALDKIQAATGAASVSKATSAGDAKAATVAARRTLGTGKAAFEVSALGFGVMGMTYNRSCHPDKKQCIRLLHEAMDRGVTLFDTAIIYGPLNNEELAGEALGAFHGKVNVTTKFGHEVIDGKATGRQDSRPATIRRYCEESLKRLRTDVIPMFYQHRFDRNTPVEDVAGTIADLMKEGKVLHWGMCEVSAETIRKAHAVCPLTAIQSEYHLMHRDVEKNGVLDVCRELGIGFVPYSPMNRGFLGGDLNEYTEFDPHNDNRTTLPRFTPEAMRANYRIVNVLQRFGRERGMTAAQLALGWLLQKEPWIVPIPGTTKLSHLEENLRTLDFALTAEEWKQLEDAVAAIPVTGDRYNAEQQKQVGF</sequence>
<reference evidence="3" key="2">
    <citation type="submission" date="2021-04" db="EMBL/GenBank/DDBJ databases">
        <authorList>
            <person name="Gilroy R."/>
        </authorList>
    </citation>
    <scope>NUCLEOTIDE SEQUENCE</scope>
    <source>
        <strain evidence="3">8470</strain>
    </source>
</reference>
<dbReference type="EMBL" id="JAHLFJ010000084">
    <property type="protein sequence ID" value="MBU3856824.1"/>
    <property type="molecule type" value="Genomic_DNA"/>
</dbReference>
<protein>
    <submittedName>
        <fullName evidence="3">Aldo/keto reductase</fullName>
    </submittedName>
</protein>
<dbReference type="SUPFAM" id="SSF51430">
    <property type="entry name" value="NAD(P)-linked oxidoreductase"/>
    <property type="match status" value="1"/>
</dbReference>
<dbReference type="CDD" id="cd19078">
    <property type="entry name" value="AKR_AKR13C1_2"/>
    <property type="match status" value="1"/>
</dbReference>
<dbReference type="Pfam" id="PF00248">
    <property type="entry name" value="Aldo_ket_red"/>
    <property type="match status" value="1"/>
</dbReference>
<keyword evidence="1" id="KW-0560">Oxidoreductase</keyword>
<evidence type="ECO:0000256" key="1">
    <source>
        <dbReference type="ARBA" id="ARBA00023002"/>
    </source>
</evidence>
<name>A0A948TP51_9BACT</name>
<dbReference type="InterPro" id="IPR036812">
    <property type="entry name" value="NAD(P)_OxRdtase_dom_sf"/>
</dbReference>
<dbReference type="PROSITE" id="PS51318">
    <property type="entry name" value="TAT"/>
    <property type="match status" value="1"/>
</dbReference>
<dbReference type="GO" id="GO:0016491">
    <property type="term" value="F:oxidoreductase activity"/>
    <property type="evidence" value="ECO:0007669"/>
    <property type="project" value="UniProtKB-KW"/>
</dbReference>
<dbReference type="PANTHER" id="PTHR43625:SF77">
    <property type="entry name" value="ALDO-KETO REDUCTASE"/>
    <property type="match status" value="1"/>
</dbReference>
<dbReference type="Gene3D" id="3.20.20.100">
    <property type="entry name" value="NADP-dependent oxidoreductase domain"/>
    <property type="match status" value="1"/>
</dbReference>
<evidence type="ECO:0000313" key="3">
    <source>
        <dbReference type="EMBL" id="MBU3856824.1"/>
    </source>
</evidence>